<accession>A0ABR2Z6M5</accession>
<feature type="region of interest" description="Disordered" evidence="1">
    <location>
        <begin position="1057"/>
        <end position="1145"/>
    </location>
</feature>
<reference evidence="3 4" key="1">
    <citation type="submission" date="2024-05" db="EMBL/GenBank/DDBJ databases">
        <title>A draft genome resource for the thread blight pathogen Marasmius tenuissimus strain MS-2.</title>
        <authorList>
            <person name="Yulfo-Soto G.E."/>
            <person name="Baruah I.K."/>
            <person name="Amoako-Attah I."/>
            <person name="Bukari Y."/>
            <person name="Meinhardt L.W."/>
            <person name="Bailey B.A."/>
            <person name="Cohen S.P."/>
        </authorList>
    </citation>
    <scope>NUCLEOTIDE SEQUENCE [LARGE SCALE GENOMIC DNA]</scope>
    <source>
        <strain evidence="3 4">MS-2</strain>
    </source>
</reference>
<keyword evidence="4" id="KW-1185">Reference proteome</keyword>
<evidence type="ECO:0000259" key="2">
    <source>
        <dbReference type="Pfam" id="PF20231"/>
    </source>
</evidence>
<organism evidence="3 4">
    <name type="scientific">Marasmius tenuissimus</name>
    <dbReference type="NCBI Taxonomy" id="585030"/>
    <lineage>
        <taxon>Eukaryota</taxon>
        <taxon>Fungi</taxon>
        <taxon>Dikarya</taxon>
        <taxon>Basidiomycota</taxon>
        <taxon>Agaricomycotina</taxon>
        <taxon>Agaricomycetes</taxon>
        <taxon>Agaricomycetidae</taxon>
        <taxon>Agaricales</taxon>
        <taxon>Marasmiineae</taxon>
        <taxon>Marasmiaceae</taxon>
        <taxon>Marasmius</taxon>
    </lineage>
</organism>
<name>A0ABR2Z6M5_9AGAR</name>
<sequence>MPKDPPQRKSGPKPRRNWMKIPDPTPTIPSLPRSYDESYQPATPESLERCSAASGSHMNDLWKQDGPDVMMEDGESGLGGQTSQLLGGLRDNGSLFSHQTPLNGTTSLPTPSSMSNASFSLPILSQQMLGSPISLQQSPPPFTPLHDLSIDVPDHPTRLVLPRKSKSERDYEKLVEEYATVTKILEFISKTNLTVGRFFLLFVSNPKDNLWSSLHKKLSMRLLQGQDVVKFLEILKAAYNHRNAYPSHRSRYKSERAQSFSVSGDPMKLHYARVAMSSWSAQLCVNRASRDLDTLVKEECEETRPEDAARVRMPAKDVTWEDIGNFSPKCSVDTFRRRGKFLSTFMEQLVNNGTLRTEEETERGNRPTDMVLLASMSPLIIARNERATGYLSMPLGIHEFATQTHTDIKRLTCRLGLSVSDNTTRQALATMTGRDLEVWRNMNAEAAAEGKLGSIQIIDNTQRQIEAREGGLFRQNELKTGTACTSLKVHDSPPGAWSLPDHLSRVAKNERSTLTTSKLFFSIDWKHHYNVSALHVAHALIKFIPVLGSLYESVLMDRFRSPPIAIHRIPDDHRSVIQPLGTNAEREVETQGLKRCIIDFDEQAGLTTGDDEEVLEWVGGDGATFATFQRLQKYLAPTSHNNRDTLRNKIATPEAWHAKHTALIACSENHFGPATCSDPSSMSKLYASINFKRPADLKKCDHYPTADGLTLIWIGQVLDCWRVLYGVDDLEVYFESLEKDNKIPSFEDLLSKARLLVERYTSIRAHEHALSAELHQKATPSLHVPNGTPWTSNTVISTSTSGTNDPGKAKGKDSENDQQFDGDQSLANSILFKFQFGSWLALDFAIHDGDVGRVMEQLKIWIFMFAGSTHQQYFQYLLELHCLLEHESSPALRTAILNNYLERDLMQEDHNKKLEAMVTKAGGNFDDPYYRTIISPNVHRFVELRGTLETAFDLYHRSNKHTSPHMKPELRVLLQDLKNYEHAYFRKARHYGHVAVNLLGAGYRALEEGGKMDNYLGKSSAKSKFITAIEREKNKVNINSSTDTQVNITSNLDCAIHESEEDESRNNSSKEDEDSTSEGSDGSNDSDSGSEREHEQNERETDGEDREDMFGYTASSDEQDESDKENKDGGLNTDDDEGQWSGLDT</sequence>
<feature type="compositionally biased region" description="Basic and acidic residues" evidence="1">
    <location>
        <begin position="1089"/>
        <end position="1100"/>
    </location>
</feature>
<dbReference type="Pfam" id="PF20231">
    <property type="entry name" value="DUF6589"/>
    <property type="match status" value="1"/>
</dbReference>
<dbReference type="EMBL" id="JBBXMP010000595">
    <property type="protein sequence ID" value="KAL0057302.1"/>
    <property type="molecule type" value="Genomic_DNA"/>
</dbReference>
<dbReference type="InterPro" id="IPR046496">
    <property type="entry name" value="DUF6589"/>
</dbReference>
<feature type="region of interest" description="Disordered" evidence="1">
    <location>
        <begin position="793"/>
        <end position="819"/>
    </location>
</feature>
<dbReference type="Proteomes" id="UP001437256">
    <property type="component" value="Unassembled WGS sequence"/>
</dbReference>
<feature type="compositionally biased region" description="Low complexity" evidence="1">
    <location>
        <begin position="1077"/>
        <end position="1087"/>
    </location>
</feature>
<evidence type="ECO:0000313" key="3">
    <source>
        <dbReference type="EMBL" id="KAL0057302.1"/>
    </source>
</evidence>
<feature type="compositionally biased region" description="Polar residues" evidence="1">
    <location>
        <begin position="793"/>
        <end position="804"/>
    </location>
</feature>
<proteinExistence type="predicted"/>
<feature type="region of interest" description="Disordered" evidence="1">
    <location>
        <begin position="1"/>
        <end position="59"/>
    </location>
</feature>
<evidence type="ECO:0000313" key="4">
    <source>
        <dbReference type="Proteomes" id="UP001437256"/>
    </source>
</evidence>
<comment type="caution">
    <text evidence="3">The sequence shown here is derived from an EMBL/GenBank/DDBJ whole genome shotgun (WGS) entry which is preliminary data.</text>
</comment>
<protein>
    <recommendedName>
        <fullName evidence="2">DUF6589 domain-containing protein</fullName>
    </recommendedName>
</protein>
<feature type="domain" description="DUF6589" evidence="2">
    <location>
        <begin position="509"/>
        <end position="961"/>
    </location>
</feature>
<gene>
    <name evidence="3" type="ORF">AAF712_016064</name>
</gene>
<evidence type="ECO:0000256" key="1">
    <source>
        <dbReference type="SAM" id="MobiDB-lite"/>
    </source>
</evidence>